<gene>
    <name evidence="9" type="ORF">ACFPFM_28115</name>
</gene>
<feature type="domain" description="RNA polymerase sigma-70 region 2" evidence="7">
    <location>
        <begin position="31"/>
        <end position="98"/>
    </location>
</feature>
<evidence type="ECO:0000259" key="8">
    <source>
        <dbReference type="Pfam" id="PF13490"/>
    </source>
</evidence>
<dbReference type="Proteomes" id="UP001595833">
    <property type="component" value="Unassembled WGS sequence"/>
</dbReference>
<comment type="caution">
    <text evidence="9">The sequence shown here is derived from an EMBL/GenBank/DDBJ whole genome shotgun (WGS) entry which is preliminary data.</text>
</comment>
<dbReference type="Gene3D" id="1.10.10.10">
    <property type="entry name" value="Winged helix-like DNA-binding domain superfamily/Winged helix DNA-binding domain"/>
    <property type="match status" value="1"/>
</dbReference>
<dbReference type="InterPro" id="IPR039425">
    <property type="entry name" value="RNA_pol_sigma-70-like"/>
</dbReference>
<dbReference type="SUPFAM" id="SSF88659">
    <property type="entry name" value="Sigma3 and sigma4 domains of RNA polymerase sigma factors"/>
    <property type="match status" value="1"/>
</dbReference>
<dbReference type="Gene3D" id="1.10.10.1320">
    <property type="entry name" value="Anti-sigma factor, zinc-finger domain"/>
    <property type="match status" value="1"/>
</dbReference>
<feature type="region of interest" description="Disordered" evidence="6">
    <location>
        <begin position="331"/>
        <end position="438"/>
    </location>
</feature>
<feature type="compositionally biased region" description="Low complexity" evidence="6">
    <location>
        <begin position="338"/>
        <end position="379"/>
    </location>
</feature>
<dbReference type="PANTHER" id="PTHR43133">
    <property type="entry name" value="RNA POLYMERASE ECF-TYPE SIGMA FACTO"/>
    <property type="match status" value="1"/>
</dbReference>
<evidence type="ECO:0000313" key="10">
    <source>
        <dbReference type="Proteomes" id="UP001595833"/>
    </source>
</evidence>
<dbReference type="InterPro" id="IPR036388">
    <property type="entry name" value="WH-like_DNA-bd_sf"/>
</dbReference>
<feature type="domain" description="Putative zinc-finger" evidence="8">
    <location>
        <begin position="198"/>
        <end position="232"/>
    </location>
</feature>
<feature type="compositionally biased region" description="Low complexity" evidence="6">
    <location>
        <begin position="680"/>
        <end position="734"/>
    </location>
</feature>
<dbReference type="InterPro" id="IPR013325">
    <property type="entry name" value="RNA_pol_sigma_r2"/>
</dbReference>
<sequence length="787" mass="80895">MATVPADVQGPGDAELIESVRAGSTDAYGQLYERHVSAAYNLARQLARSSAEADDLVSDAFAKVLDTLRAGRGPDTAFRAYLLTALRHTAYDKTRRDRKLELADDVAEVAPEATSVPFADTAVAGLERSLAARAFARLPERWQTVLWHTEIEGQSPAEVAPVLGLTANGVSALAYRAREGLKQAYLQVHLAETRAERCRATVDRLGAWTRGGLSKRETAQVEAHLDECVDCRALAAELADVNGALRGIIAPMVLGLGATGYLAAAAGSAKAAAAGAGAVGAAGAATGGSTGSGGGVTNLLTAAPRQLLGAAASVAALALAAVIGLAAGGEQETPAAQVSPLPTTTTRVLSTTEPQPTQAPSTTTAPTTTTTPAPTTTAEPAPPAPPQPEPEPEPEPQPGPGPQPEPEPEPQPEPEPEPEPTPPNLVPTVPSGFSLTPGADPVALPITVRNSGETASEPAGAALLLPPGVRATGGPASFAGRRPAQLDGLPEQTVTCPAGVGAITCAAPRGIAPGGTATFVFHLQADWEAMTGLITGTVSAGAAISVDVEVDVEVAPAEDDLELSVRKWQHHFWEPRLDVSVTNTGGRPGTARLVVETDAHLTLITLWRGCERSHRRVVCEVRLDRGETFQVPVWVFGLPWRNGVVRATATLGAATKTVEVPVSLRPGHDHGEPEPQADEPAGTPGPTNPGPATNAPATTTTVPRTTTAPPTTTASSPTTAPATAPSTPAPTSRTEPPPTGQPTTAPTDPTPAPTEPPTRRPEPCQPLLPWLPPLVGDLLPDPCRTPS</sequence>
<dbReference type="InterPro" id="IPR013324">
    <property type="entry name" value="RNA_pol_sigma_r3/r4-like"/>
</dbReference>
<name>A0ABV9Y896_9PSEU</name>
<dbReference type="InterPro" id="IPR027383">
    <property type="entry name" value="Znf_put"/>
</dbReference>
<feature type="compositionally biased region" description="Acidic residues" evidence="6">
    <location>
        <begin position="406"/>
        <end position="418"/>
    </location>
</feature>
<feature type="compositionally biased region" description="Pro residues" evidence="6">
    <location>
        <begin position="380"/>
        <end position="405"/>
    </location>
</feature>
<evidence type="ECO:0000256" key="2">
    <source>
        <dbReference type="ARBA" id="ARBA00023015"/>
    </source>
</evidence>
<dbReference type="RefSeq" id="WP_380647737.1">
    <property type="nucleotide sequence ID" value="NZ_JBHSJB010000028.1"/>
</dbReference>
<protein>
    <submittedName>
        <fullName evidence="9">Sigma-70 family RNA polymerase sigma factor</fullName>
    </submittedName>
</protein>
<keyword evidence="2" id="KW-0805">Transcription regulation</keyword>
<dbReference type="EMBL" id="JBHSJB010000028">
    <property type="protein sequence ID" value="MFC5057599.1"/>
    <property type="molecule type" value="Genomic_DNA"/>
</dbReference>
<dbReference type="Pfam" id="PF13490">
    <property type="entry name" value="zf-HC2"/>
    <property type="match status" value="1"/>
</dbReference>
<proteinExistence type="inferred from homology"/>
<evidence type="ECO:0000259" key="7">
    <source>
        <dbReference type="Pfam" id="PF04542"/>
    </source>
</evidence>
<keyword evidence="5" id="KW-0804">Transcription</keyword>
<evidence type="ECO:0000256" key="5">
    <source>
        <dbReference type="ARBA" id="ARBA00023163"/>
    </source>
</evidence>
<dbReference type="Gene3D" id="1.10.1740.10">
    <property type="match status" value="1"/>
</dbReference>
<feature type="region of interest" description="Disordered" evidence="6">
    <location>
        <begin position="658"/>
        <end position="787"/>
    </location>
</feature>
<evidence type="ECO:0000256" key="1">
    <source>
        <dbReference type="ARBA" id="ARBA00010641"/>
    </source>
</evidence>
<keyword evidence="3" id="KW-0731">Sigma factor</keyword>
<feature type="compositionally biased region" description="Pro residues" evidence="6">
    <location>
        <begin position="763"/>
        <end position="772"/>
    </location>
</feature>
<keyword evidence="10" id="KW-1185">Reference proteome</keyword>
<dbReference type="InterPro" id="IPR014284">
    <property type="entry name" value="RNA_pol_sigma-70_dom"/>
</dbReference>
<evidence type="ECO:0000256" key="6">
    <source>
        <dbReference type="SAM" id="MobiDB-lite"/>
    </source>
</evidence>
<reference evidence="10" key="1">
    <citation type="journal article" date="2019" name="Int. J. Syst. Evol. Microbiol.">
        <title>The Global Catalogue of Microorganisms (GCM) 10K type strain sequencing project: providing services to taxonomists for standard genome sequencing and annotation.</title>
        <authorList>
            <consortium name="The Broad Institute Genomics Platform"/>
            <consortium name="The Broad Institute Genome Sequencing Center for Infectious Disease"/>
            <person name="Wu L."/>
            <person name="Ma J."/>
        </authorList>
    </citation>
    <scope>NUCLEOTIDE SEQUENCE [LARGE SCALE GENOMIC DNA]</scope>
    <source>
        <strain evidence="10">KCTC 12848</strain>
    </source>
</reference>
<evidence type="ECO:0000256" key="4">
    <source>
        <dbReference type="ARBA" id="ARBA00023125"/>
    </source>
</evidence>
<keyword evidence="4" id="KW-0238">DNA-binding</keyword>
<comment type="similarity">
    <text evidence="1">Belongs to the sigma-70 factor family. ECF subfamily.</text>
</comment>
<dbReference type="PANTHER" id="PTHR43133:SF8">
    <property type="entry name" value="RNA POLYMERASE SIGMA FACTOR HI_1459-RELATED"/>
    <property type="match status" value="1"/>
</dbReference>
<evidence type="ECO:0000256" key="3">
    <source>
        <dbReference type="ARBA" id="ARBA00023082"/>
    </source>
</evidence>
<accession>A0ABV9Y896</accession>
<dbReference type="NCBIfam" id="TIGR02937">
    <property type="entry name" value="sigma70-ECF"/>
    <property type="match status" value="1"/>
</dbReference>
<evidence type="ECO:0000313" key="9">
    <source>
        <dbReference type="EMBL" id="MFC5057599.1"/>
    </source>
</evidence>
<feature type="compositionally biased region" description="Low complexity" evidence="6">
    <location>
        <begin position="773"/>
        <end position="787"/>
    </location>
</feature>
<organism evidence="9 10">
    <name type="scientific">Saccharothrix xinjiangensis</name>
    <dbReference type="NCBI Taxonomy" id="204798"/>
    <lineage>
        <taxon>Bacteria</taxon>
        <taxon>Bacillati</taxon>
        <taxon>Actinomycetota</taxon>
        <taxon>Actinomycetes</taxon>
        <taxon>Pseudonocardiales</taxon>
        <taxon>Pseudonocardiaceae</taxon>
        <taxon>Saccharothrix</taxon>
    </lineage>
</organism>
<dbReference type="SUPFAM" id="SSF88946">
    <property type="entry name" value="Sigma2 domain of RNA polymerase sigma factors"/>
    <property type="match status" value="1"/>
</dbReference>
<dbReference type="Pfam" id="PF04542">
    <property type="entry name" value="Sigma70_r2"/>
    <property type="match status" value="1"/>
</dbReference>
<dbReference type="InterPro" id="IPR007627">
    <property type="entry name" value="RNA_pol_sigma70_r2"/>
</dbReference>
<dbReference type="InterPro" id="IPR041916">
    <property type="entry name" value="Anti_sigma_zinc_sf"/>
</dbReference>